<proteinExistence type="predicted"/>
<dbReference type="RefSeq" id="WP_155909819.1">
    <property type="nucleotide sequence ID" value="NZ_KY349138.1"/>
</dbReference>
<accession>A0A1S6GKU8</accession>
<protein>
    <submittedName>
        <fullName evidence="1">Uncharacterized protein</fullName>
    </submittedName>
</protein>
<gene>
    <name evidence="1" type="ORF">pCBMA213_2_00131</name>
</gene>
<reference evidence="1" key="1">
    <citation type="submission" date="2016-12" db="EMBL/GenBank/DDBJ databases">
        <title>Complete plasmid sequence carrying type IV-like and type VII secretion systems from an atypical mycobacteria strain.</title>
        <authorList>
            <person name="Morgado S."/>
            <person name="Marin M."/>
            <person name="Fonseca E."/>
            <person name="Freitas F."/>
            <person name="Vicente A.C."/>
        </authorList>
    </citation>
    <scope>NUCLEOTIDE SEQUENCE</scope>
    <source>
        <strain evidence="1">CBMA 213</strain>
        <plasmid evidence="1">pCBMA213_2</plasmid>
    </source>
</reference>
<geneLocation type="plasmid" evidence="1">
    <name>pCBMA213_2</name>
</geneLocation>
<sequence length="109" mass="11843">MTDLITTVYLNTADQHLRGFDVAEPARLEAAASFTLPFDGRPTPEAVKAALETVFDQLNIDFTQPWSKDWTCRSLSVGDVVVIGETAWAVAPSGWTALSCDQLSDAIAR</sequence>
<organism evidence="1">
    <name type="scientific">Mycolicibacterium sp. CBMA 213</name>
    <dbReference type="NCBI Taxonomy" id="1968788"/>
    <lineage>
        <taxon>Bacteria</taxon>
        <taxon>Bacillati</taxon>
        <taxon>Actinomycetota</taxon>
        <taxon>Actinomycetes</taxon>
        <taxon>Mycobacteriales</taxon>
        <taxon>Mycobacteriaceae</taxon>
        <taxon>Mycolicibacterium</taxon>
    </lineage>
</organism>
<keyword evidence="1" id="KW-0614">Plasmid</keyword>
<evidence type="ECO:0000313" key="1">
    <source>
        <dbReference type="EMBL" id="AQS22495.1"/>
    </source>
</evidence>
<dbReference type="EMBL" id="KY349138">
    <property type="protein sequence ID" value="AQS22495.1"/>
    <property type="molecule type" value="Genomic_DNA"/>
</dbReference>
<name>A0A1S6GKU8_9MYCO</name>
<dbReference type="AlphaFoldDB" id="A0A1S6GKU8"/>